<evidence type="ECO:0000313" key="3">
    <source>
        <dbReference type="Proteomes" id="UP000266239"/>
    </source>
</evidence>
<dbReference type="VEuPathDB" id="FungiDB:H257_05462"/>
<evidence type="ECO:0008006" key="4">
    <source>
        <dbReference type="Google" id="ProtNLM"/>
    </source>
</evidence>
<name>A0A397BXG6_APHAT</name>
<keyword evidence="1" id="KW-1133">Transmembrane helix</keyword>
<dbReference type="Proteomes" id="UP000266239">
    <property type="component" value="Unassembled WGS sequence"/>
</dbReference>
<accession>A0A397BXG6</accession>
<dbReference type="AlphaFoldDB" id="A0A397BXG6"/>
<dbReference type="EMBL" id="QUTA01001082">
    <property type="protein sequence ID" value="RHY36079.1"/>
    <property type="molecule type" value="Genomic_DNA"/>
</dbReference>
<organism evidence="2 3">
    <name type="scientific">Aphanomyces astaci</name>
    <name type="common">Crayfish plague agent</name>
    <dbReference type="NCBI Taxonomy" id="112090"/>
    <lineage>
        <taxon>Eukaryota</taxon>
        <taxon>Sar</taxon>
        <taxon>Stramenopiles</taxon>
        <taxon>Oomycota</taxon>
        <taxon>Saprolegniomycetes</taxon>
        <taxon>Saprolegniales</taxon>
        <taxon>Verrucalvaceae</taxon>
        <taxon>Aphanomyces</taxon>
    </lineage>
</organism>
<evidence type="ECO:0000313" key="2">
    <source>
        <dbReference type="EMBL" id="RHY36079.1"/>
    </source>
</evidence>
<proteinExistence type="predicted"/>
<comment type="caution">
    <text evidence="2">The sequence shown here is derived from an EMBL/GenBank/DDBJ whole genome shotgun (WGS) entry which is preliminary data.</text>
</comment>
<protein>
    <recommendedName>
        <fullName evidence="4">TRP C-terminal domain-containing protein</fullName>
    </recommendedName>
</protein>
<evidence type="ECO:0000256" key="1">
    <source>
        <dbReference type="SAM" id="Phobius"/>
    </source>
</evidence>
<feature type="transmembrane region" description="Helical" evidence="1">
    <location>
        <begin position="57"/>
        <end position="79"/>
    </location>
</feature>
<sequence length="155" mass="16538">LVSVHGLYMLVLVVVRPFVTNLHLSVAVLVELVNIAIYCLCFAQAKAAVDDIHTKKTLGYVVMGLACLLVALFFVRTLVKIGKKLVQKNDNVDGSDRSIRREVIMASGTVNASIKDGGGIVTTLQGDSDIGHYGLALTPLERLSTTSGTGLIVTK</sequence>
<gene>
    <name evidence="2" type="ORF">DYB25_014305</name>
</gene>
<feature type="transmembrane region" description="Helical" evidence="1">
    <location>
        <begin position="22"/>
        <end position="45"/>
    </location>
</feature>
<keyword evidence="1" id="KW-0812">Transmembrane</keyword>
<keyword evidence="1" id="KW-0472">Membrane</keyword>
<feature type="non-terminal residue" evidence="2">
    <location>
        <position position="1"/>
    </location>
</feature>
<reference evidence="2 3" key="1">
    <citation type="submission" date="2018-08" db="EMBL/GenBank/DDBJ databases">
        <title>Aphanomyces genome sequencing and annotation.</title>
        <authorList>
            <person name="Minardi D."/>
            <person name="Oidtmann B."/>
            <person name="Van Der Giezen M."/>
            <person name="Studholme D.J."/>
        </authorList>
    </citation>
    <scope>NUCLEOTIDE SEQUENCE [LARGE SCALE GENOMIC DNA]</scope>
    <source>
        <strain evidence="2 3">Yx</strain>
    </source>
</reference>